<evidence type="ECO:0000256" key="6">
    <source>
        <dbReference type="PIRSR" id="PIRSR006019-1"/>
    </source>
</evidence>
<evidence type="ECO:0000256" key="2">
    <source>
        <dbReference type="ARBA" id="ARBA00006576"/>
    </source>
</evidence>
<name>K8DZE9_9FIRM</name>
<dbReference type="InterPro" id="IPR016473">
    <property type="entry name" value="dCMP_deaminase"/>
</dbReference>
<feature type="active site" description="Proton donor" evidence="6">
    <location>
        <position position="79"/>
    </location>
</feature>
<dbReference type="InterPro" id="IPR016193">
    <property type="entry name" value="Cytidine_deaminase-like"/>
</dbReference>
<evidence type="ECO:0000259" key="8">
    <source>
        <dbReference type="PROSITE" id="PS51747"/>
    </source>
</evidence>
<dbReference type="eggNOG" id="COG2131">
    <property type="taxonomic scope" value="Bacteria"/>
</dbReference>
<dbReference type="GO" id="GO:0005737">
    <property type="term" value="C:cytoplasm"/>
    <property type="evidence" value="ECO:0007669"/>
    <property type="project" value="TreeGrafter"/>
</dbReference>
<comment type="caution">
    <text evidence="9">The sequence shown here is derived from an EMBL/GenBank/DDBJ whole genome shotgun (WGS) entry which is preliminary data.</text>
</comment>
<dbReference type="PANTHER" id="PTHR11086">
    <property type="entry name" value="DEOXYCYTIDYLATE DEAMINASE-RELATED"/>
    <property type="match status" value="1"/>
</dbReference>
<dbReference type="InterPro" id="IPR015517">
    <property type="entry name" value="dCMP_deaminase-rel"/>
</dbReference>
<accession>K8DZE9</accession>
<keyword evidence="10" id="KW-1185">Reference proteome</keyword>
<dbReference type="AlphaFoldDB" id="K8DZE9"/>
<protein>
    <submittedName>
        <fullName evidence="9">CMP/dCMP deaminase zinc-binding protein</fullName>
    </submittedName>
</protein>
<evidence type="ECO:0000256" key="4">
    <source>
        <dbReference type="ARBA" id="ARBA00022801"/>
    </source>
</evidence>
<evidence type="ECO:0000256" key="3">
    <source>
        <dbReference type="ARBA" id="ARBA00022723"/>
    </source>
</evidence>
<dbReference type="SUPFAM" id="SSF53927">
    <property type="entry name" value="Cytidine deaminase-like"/>
    <property type="match status" value="1"/>
</dbReference>
<dbReference type="PROSITE" id="PS51747">
    <property type="entry name" value="CYT_DCMP_DEAMINASES_2"/>
    <property type="match status" value="1"/>
</dbReference>
<dbReference type="InterPro" id="IPR016192">
    <property type="entry name" value="APOBEC/CMP_deaminase_Zn-bd"/>
</dbReference>
<evidence type="ECO:0000256" key="7">
    <source>
        <dbReference type="PIRSR" id="PIRSR006019-2"/>
    </source>
</evidence>
<evidence type="ECO:0000313" key="10">
    <source>
        <dbReference type="Proteomes" id="UP000009315"/>
    </source>
</evidence>
<evidence type="ECO:0000313" key="9">
    <source>
        <dbReference type="EMBL" id="CCO08424.1"/>
    </source>
</evidence>
<evidence type="ECO:0000256" key="1">
    <source>
        <dbReference type="ARBA" id="ARBA00001947"/>
    </source>
</evidence>
<proteinExistence type="inferred from homology"/>
<feature type="binding site" evidence="7">
    <location>
        <position position="77"/>
    </location>
    <ligand>
        <name>Zn(2+)</name>
        <dbReference type="ChEBI" id="CHEBI:29105"/>
        <note>catalytic</note>
    </ligand>
</feature>
<dbReference type="InterPro" id="IPR035105">
    <property type="entry name" value="Deoxycytidylate_deaminase_dom"/>
</dbReference>
<dbReference type="OrthoDB" id="9788517at2"/>
<dbReference type="PANTHER" id="PTHR11086:SF18">
    <property type="entry name" value="DEOXYCYTIDYLATE DEAMINASE"/>
    <property type="match status" value="1"/>
</dbReference>
<gene>
    <name evidence="9" type="ORF">DESHY_30114</name>
</gene>
<dbReference type="Pfam" id="PF00383">
    <property type="entry name" value="dCMP_cyt_deam_1"/>
    <property type="match status" value="1"/>
</dbReference>
<dbReference type="Proteomes" id="UP000009315">
    <property type="component" value="Unassembled WGS sequence"/>
</dbReference>
<dbReference type="STRING" id="1121428.DESHY_30114"/>
<sequence>MRPSWDEYFMQITRVVATRSTCLRRQVGAVIVKDNRILTTGYNGAPAGLAHCLEIGCLREQMNIPSGQRHELCRGLHAEQNALLQAAVHGIALAGATIYVTCQPCVMCAKMIVNAKLARVVIAGDYPDELARRILAEAGLHVEVSGGRFPA</sequence>
<dbReference type="Gene3D" id="3.40.140.10">
    <property type="entry name" value="Cytidine Deaminase, domain 2"/>
    <property type="match status" value="1"/>
</dbReference>
<dbReference type="CDD" id="cd01286">
    <property type="entry name" value="deoxycytidylate_deaminase"/>
    <property type="match status" value="1"/>
</dbReference>
<dbReference type="GO" id="GO:0006220">
    <property type="term" value="P:pyrimidine nucleotide metabolic process"/>
    <property type="evidence" value="ECO:0007669"/>
    <property type="project" value="InterPro"/>
</dbReference>
<dbReference type="RefSeq" id="WP_008411836.1">
    <property type="nucleotide sequence ID" value="NZ_CAOS01000010.1"/>
</dbReference>
<comment type="similarity">
    <text evidence="2">Belongs to the cytidine and deoxycytidylate deaminase family.</text>
</comment>
<dbReference type="GO" id="GO:0004132">
    <property type="term" value="F:dCMP deaminase activity"/>
    <property type="evidence" value="ECO:0007669"/>
    <property type="project" value="InterPro"/>
</dbReference>
<organism evidence="9 10">
    <name type="scientific">Desulforamulus hydrothermalis Lam5 = DSM 18033</name>
    <dbReference type="NCBI Taxonomy" id="1121428"/>
    <lineage>
        <taxon>Bacteria</taxon>
        <taxon>Bacillati</taxon>
        <taxon>Bacillota</taxon>
        <taxon>Clostridia</taxon>
        <taxon>Eubacteriales</taxon>
        <taxon>Peptococcaceae</taxon>
        <taxon>Desulforamulus</taxon>
    </lineage>
</organism>
<dbReference type="PROSITE" id="PS00903">
    <property type="entry name" value="CYT_DCMP_DEAMINASES_1"/>
    <property type="match status" value="1"/>
</dbReference>
<keyword evidence="3 7" id="KW-0479">Metal-binding</keyword>
<feature type="binding site" evidence="7">
    <location>
        <position position="105"/>
    </location>
    <ligand>
        <name>Zn(2+)</name>
        <dbReference type="ChEBI" id="CHEBI:29105"/>
        <note>catalytic</note>
    </ligand>
</feature>
<dbReference type="EMBL" id="CAOS01000010">
    <property type="protein sequence ID" value="CCO08424.1"/>
    <property type="molecule type" value="Genomic_DNA"/>
</dbReference>
<dbReference type="InterPro" id="IPR002125">
    <property type="entry name" value="CMP_dCMP_dom"/>
</dbReference>
<comment type="cofactor">
    <cofactor evidence="1 7">
        <name>Zn(2+)</name>
        <dbReference type="ChEBI" id="CHEBI:29105"/>
    </cofactor>
</comment>
<dbReference type="PIRSF" id="PIRSF006019">
    <property type="entry name" value="dCMP_deaminase"/>
    <property type="match status" value="1"/>
</dbReference>
<feature type="domain" description="CMP/dCMP-type deaminase" evidence="8">
    <location>
        <begin position="4"/>
        <end position="138"/>
    </location>
</feature>
<dbReference type="GO" id="GO:0008270">
    <property type="term" value="F:zinc ion binding"/>
    <property type="evidence" value="ECO:0007669"/>
    <property type="project" value="InterPro"/>
</dbReference>
<reference evidence="9 10" key="1">
    <citation type="journal article" date="2013" name="Genome Announc.">
        <title>Genome Sequence of the Sulfate-Reducing Bacterium Desulfotomaculum hydrothermale Lam5(T).</title>
        <authorList>
            <person name="Amin O."/>
            <person name="Fardeau M.L."/>
            <person name="Valette O."/>
            <person name="Hirschler-Rea A."/>
            <person name="Barbe V."/>
            <person name="Medigue C."/>
            <person name="Vacherie B."/>
            <person name="Ollivier B."/>
            <person name="Bertin P.N."/>
            <person name="Dolla A."/>
        </authorList>
    </citation>
    <scope>NUCLEOTIDE SEQUENCE [LARGE SCALE GENOMIC DNA]</scope>
    <source>
        <strain evidence="10">Lam5 / DSM 18033</strain>
    </source>
</reference>
<keyword evidence="4" id="KW-0378">Hydrolase</keyword>
<keyword evidence="5 7" id="KW-0862">Zinc</keyword>
<evidence type="ECO:0000256" key="5">
    <source>
        <dbReference type="ARBA" id="ARBA00022833"/>
    </source>
</evidence>
<feature type="binding site" evidence="7">
    <location>
        <position position="108"/>
    </location>
    <ligand>
        <name>Zn(2+)</name>
        <dbReference type="ChEBI" id="CHEBI:29105"/>
        <note>catalytic</note>
    </ligand>
</feature>